<dbReference type="SUPFAM" id="SSF51182">
    <property type="entry name" value="RmlC-like cupins"/>
    <property type="match status" value="1"/>
</dbReference>
<protein>
    <submittedName>
        <fullName evidence="3">Transcriptional regulator, XRE family with cupin sensor</fullName>
    </submittedName>
</protein>
<evidence type="ECO:0000256" key="1">
    <source>
        <dbReference type="ARBA" id="ARBA00023125"/>
    </source>
</evidence>
<dbReference type="Gene3D" id="2.60.120.10">
    <property type="entry name" value="Jelly Rolls"/>
    <property type="match status" value="1"/>
</dbReference>
<dbReference type="Proteomes" id="UP000184603">
    <property type="component" value="Unassembled WGS sequence"/>
</dbReference>
<dbReference type="Pfam" id="PF07883">
    <property type="entry name" value="Cupin_2"/>
    <property type="match status" value="1"/>
</dbReference>
<evidence type="ECO:0000313" key="3">
    <source>
        <dbReference type="EMBL" id="SHO50846.1"/>
    </source>
</evidence>
<dbReference type="Pfam" id="PF01381">
    <property type="entry name" value="HTH_3"/>
    <property type="match status" value="1"/>
</dbReference>
<dbReference type="InterPro" id="IPR001387">
    <property type="entry name" value="Cro/C1-type_HTH"/>
</dbReference>
<feature type="domain" description="HTH cro/C1-type" evidence="2">
    <location>
        <begin position="9"/>
        <end position="63"/>
    </location>
</feature>
<dbReference type="Gene3D" id="1.10.260.40">
    <property type="entry name" value="lambda repressor-like DNA-binding domains"/>
    <property type="match status" value="1"/>
</dbReference>
<dbReference type="PANTHER" id="PTHR46797:SF11">
    <property type="entry name" value="HTH-TYPE TRANSCRIPTIONAL REGULATOR PUUR"/>
    <property type="match status" value="1"/>
</dbReference>
<dbReference type="CDD" id="cd02209">
    <property type="entry name" value="cupin_XRE_C"/>
    <property type="match status" value="1"/>
</dbReference>
<keyword evidence="1" id="KW-0238">DNA-binding</keyword>
<reference evidence="3 4" key="1">
    <citation type="submission" date="2016-12" db="EMBL/GenBank/DDBJ databases">
        <authorList>
            <person name="Song W.-J."/>
            <person name="Kurnit D.M."/>
        </authorList>
    </citation>
    <scope>NUCLEOTIDE SEQUENCE [LARGE SCALE GENOMIC DNA]</scope>
    <source>
        <strain evidence="3 4">DSM 18488</strain>
    </source>
</reference>
<dbReference type="PANTHER" id="PTHR46797">
    <property type="entry name" value="HTH-TYPE TRANSCRIPTIONAL REGULATOR"/>
    <property type="match status" value="1"/>
</dbReference>
<evidence type="ECO:0000313" key="4">
    <source>
        <dbReference type="Proteomes" id="UP000184603"/>
    </source>
</evidence>
<dbReference type="RefSeq" id="WP_073615124.1">
    <property type="nucleotide sequence ID" value="NZ_FRFE01000021.1"/>
</dbReference>
<evidence type="ECO:0000259" key="2">
    <source>
        <dbReference type="PROSITE" id="PS50943"/>
    </source>
</evidence>
<dbReference type="PROSITE" id="PS50943">
    <property type="entry name" value="HTH_CROC1"/>
    <property type="match status" value="1"/>
</dbReference>
<dbReference type="GO" id="GO:0003677">
    <property type="term" value="F:DNA binding"/>
    <property type="evidence" value="ECO:0007669"/>
    <property type="project" value="UniProtKB-KW"/>
</dbReference>
<dbReference type="EMBL" id="FRFE01000021">
    <property type="protein sequence ID" value="SHO50846.1"/>
    <property type="molecule type" value="Genomic_DNA"/>
</dbReference>
<dbReference type="InterPro" id="IPR011051">
    <property type="entry name" value="RmlC_Cupin_sf"/>
</dbReference>
<dbReference type="OrthoDB" id="5343295at2"/>
<dbReference type="SUPFAM" id="SSF47413">
    <property type="entry name" value="lambda repressor-like DNA-binding domains"/>
    <property type="match status" value="1"/>
</dbReference>
<proteinExistence type="predicted"/>
<gene>
    <name evidence="3" type="ORF">SAMN02745220_03667</name>
</gene>
<name>A0A1M7YE40_9BACT</name>
<dbReference type="GO" id="GO:0005829">
    <property type="term" value="C:cytosol"/>
    <property type="evidence" value="ECO:0007669"/>
    <property type="project" value="TreeGrafter"/>
</dbReference>
<dbReference type="AlphaFoldDB" id="A0A1M7YE40"/>
<keyword evidence="4" id="KW-1185">Reference proteome</keyword>
<accession>A0A1M7YE40</accession>
<dbReference type="InterPro" id="IPR010982">
    <property type="entry name" value="Lambda_DNA-bd_dom_sf"/>
</dbReference>
<dbReference type="STRING" id="1121416.SAMN02745220_03667"/>
<sequence>MEFDAGQRLRAVREMYGLSQRALAKKAGVTNGIISMIELNRNSPSLATLKKILDAIPISLSDFFSMDLNENHDIVFRAEELQEIGSSGFSFKQVGKNMKGKTMQILHERIAPGADSGKEMLRHESEEGGVVIGGTIELTVGAEVHILGPGDAYYFDSRIPHRFRNIGTETVEMVSACSPPTL</sequence>
<dbReference type="InterPro" id="IPR013096">
    <property type="entry name" value="Cupin_2"/>
</dbReference>
<dbReference type="InterPro" id="IPR014710">
    <property type="entry name" value="RmlC-like_jellyroll"/>
</dbReference>
<dbReference type="GO" id="GO:0003700">
    <property type="term" value="F:DNA-binding transcription factor activity"/>
    <property type="evidence" value="ECO:0007669"/>
    <property type="project" value="TreeGrafter"/>
</dbReference>
<organism evidence="3 4">
    <name type="scientific">Desulfopila aestuarii DSM 18488</name>
    <dbReference type="NCBI Taxonomy" id="1121416"/>
    <lineage>
        <taxon>Bacteria</taxon>
        <taxon>Pseudomonadati</taxon>
        <taxon>Thermodesulfobacteriota</taxon>
        <taxon>Desulfobulbia</taxon>
        <taxon>Desulfobulbales</taxon>
        <taxon>Desulfocapsaceae</taxon>
        <taxon>Desulfopila</taxon>
    </lineage>
</organism>
<dbReference type="InterPro" id="IPR050807">
    <property type="entry name" value="TransReg_Diox_bact_type"/>
</dbReference>
<dbReference type="CDD" id="cd00093">
    <property type="entry name" value="HTH_XRE"/>
    <property type="match status" value="1"/>
</dbReference>
<dbReference type="SMART" id="SM00530">
    <property type="entry name" value="HTH_XRE"/>
    <property type="match status" value="1"/>
</dbReference>